<accession>A0AAP4FXA7</accession>
<gene>
    <name evidence="1" type="ORF">QQF32_19375</name>
</gene>
<name>A0AAP4FXA7_9ENTR</name>
<protein>
    <submittedName>
        <fullName evidence="1">Uncharacterized protein</fullName>
    </submittedName>
</protein>
<dbReference type="Proteomes" id="UP001223214">
    <property type="component" value="Unassembled WGS sequence"/>
</dbReference>
<keyword evidence="2" id="KW-1185">Reference proteome</keyword>
<evidence type="ECO:0000313" key="1">
    <source>
        <dbReference type="EMBL" id="MDK9365361.1"/>
    </source>
</evidence>
<dbReference type="RefSeq" id="WP_285150087.1">
    <property type="nucleotide sequence ID" value="NZ_JASSOM010000072.1"/>
</dbReference>
<evidence type="ECO:0000313" key="2">
    <source>
        <dbReference type="Proteomes" id="UP001223214"/>
    </source>
</evidence>
<dbReference type="AlphaFoldDB" id="A0AAP4FXA7"/>
<organism evidence="1 2">
    <name type="scientific">Lelliottia wanjuensis</name>
    <dbReference type="NCBI Taxonomy" id="3050585"/>
    <lineage>
        <taxon>Bacteria</taxon>
        <taxon>Pseudomonadati</taxon>
        <taxon>Pseudomonadota</taxon>
        <taxon>Gammaproteobacteria</taxon>
        <taxon>Enterobacterales</taxon>
        <taxon>Enterobacteriaceae</taxon>
        <taxon>Lelliottia</taxon>
    </lineage>
</organism>
<reference evidence="1 2" key="1">
    <citation type="submission" date="2023-06" db="EMBL/GenBank/DDBJ databases">
        <title>Identification and characterization of antibiotic-resistant Gram-negative bacteria.</title>
        <authorList>
            <person name="Cho G.-S."/>
            <person name="Lee J."/>
            <person name="Tai E."/>
            <person name="Jeong S."/>
            <person name="Kim I."/>
            <person name="Kim B.-E."/>
            <person name="Jeong M.-I."/>
            <person name="Oh K.-K."/>
            <person name="Franz C.M.A.P."/>
        </authorList>
    </citation>
    <scope>NUCLEOTIDE SEQUENCE [LARGE SCALE GENOMIC DNA]</scope>
    <source>
        <strain evidence="1 2">V106_12</strain>
    </source>
</reference>
<proteinExistence type="predicted"/>
<comment type="caution">
    <text evidence="1">The sequence shown here is derived from an EMBL/GenBank/DDBJ whole genome shotgun (WGS) entry which is preliminary data.</text>
</comment>
<sequence>MSTNKQALTAESARESGNILFIVAARIARREHFNPLHILCEIPQRVVSTRLVRDAVERTEENLMCEVDKIVRGHDHMAKKLKEAEGKLEAAERRTITVKLPADYHNADGSLNADMMNTCAVVGAFRAALAAAGITVKGE</sequence>
<dbReference type="EMBL" id="JASSOM010000072">
    <property type="protein sequence ID" value="MDK9365361.1"/>
    <property type="molecule type" value="Genomic_DNA"/>
</dbReference>